<dbReference type="OrthoDB" id="3245306at2759"/>
<evidence type="ECO:0000313" key="3">
    <source>
        <dbReference type="EMBL" id="TFK33262.1"/>
    </source>
</evidence>
<feature type="region of interest" description="Disordered" evidence="1">
    <location>
        <begin position="394"/>
        <end position="442"/>
    </location>
</feature>
<feature type="transmembrane region" description="Helical" evidence="2">
    <location>
        <begin position="943"/>
        <end position="967"/>
    </location>
</feature>
<organism evidence="3 4">
    <name type="scientific">Crucibulum laeve</name>
    <dbReference type="NCBI Taxonomy" id="68775"/>
    <lineage>
        <taxon>Eukaryota</taxon>
        <taxon>Fungi</taxon>
        <taxon>Dikarya</taxon>
        <taxon>Basidiomycota</taxon>
        <taxon>Agaricomycotina</taxon>
        <taxon>Agaricomycetes</taxon>
        <taxon>Agaricomycetidae</taxon>
        <taxon>Agaricales</taxon>
        <taxon>Agaricineae</taxon>
        <taxon>Nidulariaceae</taxon>
        <taxon>Crucibulum</taxon>
    </lineage>
</organism>
<feature type="transmembrane region" description="Helical" evidence="2">
    <location>
        <begin position="805"/>
        <end position="823"/>
    </location>
</feature>
<dbReference type="AlphaFoldDB" id="A0A5C3LKT9"/>
<feature type="transmembrane region" description="Helical" evidence="2">
    <location>
        <begin position="835"/>
        <end position="858"/>
    </location>
</feature>
<keyword evidence="2" id="KW-0472">Membrane</keyword>
<feature type="compositionally biased region" description="Basic residues" evidence="1">
    <location>
        <begin position="509"/>
        <end position="518"/>
    </location>
</feature>
<feature type="region of interest" description="Disordered" evidence="1">
    <location>
        <begin position="1"/>
        <end position="260"/>
    </location>
</feature>
<protein>
    <submittedName>
        <fullName evidence="3">Uncharacterized protein</fullName>
    </submittedName>
</protein>
<dbReference type="EMBL" id="ML213651">
    <property type="protein sequence ID" value="TFK33262.1"/>
    <property type="molecule type" value="Genomic_DNA"/>
</dbReference>
<feature type="transmembrane region" description="Helical" evidence="2">
    <location>
        <begin position="896"/>
        <end position="917"/>
    </location>
</feature>
<accession>A0A5C3LKT9</accession>
<dbReference type="Proteomes" id="UP000308652">
    <property type="component" value="Unassembled WGS sequence"/>
</dbReference>
<sequence>MSNPSPGKPSRWSRMGTVVRRTSSVLTISRPATPSVNSDRDSDSTSIRQVTPARVDTTTAALAPPPPSQGVFAPSPIAESPAREAAASDDNIPIGPSPLSRQEPVSESVLVANPEPLARVEEATSPAGYTPPPVLDSTVGNPGAFTDEPEELPQPTVIEDPYSSKPASVFNLPRHESEPQPLAESSSELSKAVEEPATDASGHDSEPHATEESHEPVQERTLTESIAEEPPAPEPPVLDAHPSYFDKPVVESVHEYDPSEQISPGFAKAIEENSPVAETTPELQAFGDGHSQDAREAPSTHVDREVEAPYIPSEPVPQASHPIPIPSKQPEPKPYVIGDVFYTQGKNTTAEQANTDAGASYRVMPMPVHEQSLPPVSIYSLPAYEIHEGHQVWGGKAPTEATRDAPSMPIPSGTAGNGDASVRSQASSVRLPAEDPFADPAPTITVSHPDMMPLPNPHVSETHQQLPVENHEEVHGAIIMPMEPIHEVTPARSLHHASSTQSFGPTTHDHHHNHHNHNHHVETDERRPLLSPPGTPKQFPSYLQPSTHHATFVNVSPSSPFPASAAKLHNLGWLEYHLPDGTCYYVHPTRSVTTDINLRSDKALHTVTAYLEDRDRTQLHGHHGGVEVWLRDIGTAKKGFMLSRSLVDHHARTVIAEKLEVARKGKGKGKAKVKKAEEEDHLDMEYRYWSFMEAHPAHTALSTKAKAEAFDVLTWAWTDRLLPSHRSIPAPFTQEECQELMSLLRTFGTVENQGDLGIQTRVTSRILLRVVQWRQAHFRPSKPLPKDVVANTSGLPTQHRPFRRAVFDILISCLCLGIPYIFFERTQYHRMDEEGGLRSAGPLFMIGACTCLVVRLIFSHYQPPNPEFALVRKAAVVLSASVTFLSLPGLDNIARIAGLVAILFASFSMATTLVAIFRYKADMGRAASHVGVEGLVMLSRRSIVMALPLVFLAYSIIGFITGIVLYTFRGTISTDPNHDPFDDYTRWTVVGVLGALAGMLTVSLFFLRR</sequence>
<name>A0A5C3LKT9_9AGAR</name>
<feature type="transmembrane region" description="Helical" evidence="2">
    <location>
        <begin position="987"/>
        <end position="1007"/>
    </location>
</feature>
<feature type="compositionally biased region" description="Basic and acidic residues" evidence="1">
    <location>
        <begin position="248"/>
        <end position="257"/>
    </location>
</feature>
<gene>
    <name evidence="3" type="ORF">BDQ12DRAFT_727898</name>
</gene>
<dbReference type="STRING" id="68775.A0A5C3LKT9"/>
<feature type="compositionally biased region" description="Basic and acidic residues" evidence="1">
    <location>
        <begin position="519"/>
        <end position="528"/>
    </location>
</feature>
<reference evidence="3 4" key="1">
    <citation type="journal article" date="2019" name="Nat. Ecol. Evol.">
        <title>Megaphylogeny resolves global patterns of mushroom evolution.</title>
        <authorList>
            <person name="Varga T."/>
            <person name="Krizsan K."/>
            <person name="Foldi C."/>
            <person name="Dima B."/>
            <person name="Sanchez-Garcia M."/>
            <person name="Sanchez-Ramirez S."/>
            <person name="Szollosi G.J."/>
            <person name="Szarkandi J.G."/>
            <person name="Papp V."/>
            <person name="Albert L."/>
            <person name="Andreopoulos W."/>
            <person name="Angelini C."/>
            <person name="Antonin V."/>
            <person name="Barry K.W."/>
            <person name="Bougher N.L."/>
            <person name="Buchanan P."/>
            <person name="Buyck B."/>
            <person name="Bense V."/>
            <person name="Catcheside P."/>
            <person name="Chovatia M."/>
            <person name="Cooper J."/>
            <person name="Damon W."/>
            <person name="Desjardin D."/>
            <person name="Finy P."/>
            <person name="Geml J."/>
            <person name="Haridas S."/>
            <person name="Hughes K."/>
            <person name="Justo A."/>
            <person name="Karasinski D."/>
            <person name="Kautmanova I."/>
            <person name="Kiss B."/>
            <person name="Kocsube S."/>
            <person name="Kotiranta H."/>
            <person name="LaButti K.M."/>
            <person name="Lechner B.E."/>
            <person name="Liimatainen K."/>
            <person name="Lipzen A."/>
            <person name="Lukacs Z."/>
            <person name="Mihaltcheva S."/>
            <person name="Morgado L.N."/>
            <person name="Niskanen T."/>
            <person name="Noordeloos M.E."/>
            <person name="Ohm R.A."/>
            <person name="Ortiz-Santana B."/>
            <person name="Ovrebo C."/>
            <person name="Racz N."/>
            <person name="Riley R."/>
            <person name="Savchenko A."/>
            <person name="Shiryaev A."/>
            <person name="Soop K."/>
            <person name="Spirin V."/>
            <person name="Szebenyi C."/>
            <person name="Tomsovsky M."/>
            <person name="Tulloss R.E."/>
            <person name="Uehling J."/>
            <person name="Grigoriev I.V."/>
            <person name="Vagvolgyi C."/>
            <person name="Papp T."/>
            <person name="Martin F.M."/>
            <person name="Miettinen O."/>
            <person name="Hibbett D.S."/>
            <person name="Nagy L.G."/>
        </authorList>
    </citation>
    <scope>NUCLEOTIDE SEQUENCE [LARGE SCALE GENOMIC DNA]</scope>
    <source>
        <strain evidence="3 4">CBS 166.37</strain>
    </source>
</reference>
<evidence type="ECO:0000256" key="2">
    <source>
        <dbReference type="SAM" id="Phobius"/>
    </source>
</evidence>
<keyword evidence="2" id="KW-1133">Transmembrane helix</keyword>
<evidence type="ECO:0000256" key="1">
    <source>
        <dbReference type="SAM" id="MobiDB-lite"/>
    </source>
</evidence>
<keyword evidence="4" id="KW-1185">Reference proteome</keyword>
<evidence type="ECO:0000313" key="4">
    <source>
        <dbReference type="Proteomes" id="UP000308652"/>
    </source>
</evidence>
<feature type="compositionally biased region" description="Polar residues" evidence="1">
    <location>
        <begin position="496"/>
        <end position="505"/>
    </location>
</feature>
<feature type="compositionally biased region" description="Polar residues" evidence="1">
    <location>
        <begin position="20"/>
        <end position="37"/>
    </location>
</feature>
<feature type="compositionally biased region" description="Basic and acidic residues" evidence="1">
    <location>
        <begin position="201"/>
        <end position="222"/>
    </location>
</feature>
<feature type="region of interest" description="Disordered" evidence="1">
    <location>
        <begin position="493"/>
        <end position="539"/>
    </location>
</feature>
<proteinExistence type="predicted"/>
<keyword evidence="2" id="KW-0812">Transmembrane</keyword>